<accession>A0A371BDH3</accession>
<gene>
    <name evidence="1" type="ORF">DXH78_13180</name>
</gene>
<organism evidence="1 2">
    <name type="scientific">Undibacter mobilis</name>
    <dbReference type="NCBI Taxonomy" id="2292256"/>
    <lineage>
        <taxon>Bacteria</taxon>
        <taxon>Pseudomonadati</taxon>
        <taxon>Pseudomonadota</taxon>
        <taxon>Alphaproteobacteria</taxon>
        <taxon>Hyphomicrobiales</taxon>
        <taxon>Nitrobacteraceae</taxon>
        <taxon>Undibacter</taxon>
    </lineage>
</organism>
<dbReference type="EMBL" id="QRGO01000001">
    <property type="protein sequence ID" value="RDV05443.1"/>
    <property type="molecule type" value="Genomic_DNA"/>
</dbReference>
<protein>
    <submittedName>
        <fullName evidence="1">Uncharacterized protein</fullName>
    </submittedName>
</protein>
<proteinExistence type="predicted"/>
<dbReference type="AlphaFoldDB" id="A0A371BDH3"/>
<evidence type="ECO:0000313" key="2">
    <source>
        <dbReference type="Proteomes" id="UP000263993"/>
    </source>
</evidence>
<name>A0A371BDH3_9BRAD</name>
<reference evidence="2" key="1">
    <citation type="submission" date="2018-08" db="EMBL/GenBank/DDBJ databases">
        <authorList>
            <person name="Kim S.-J."/>
            <person name="Jung G.-Y."/>
        </authorList>
    </citation>
    <scope>NUCLEOTIDE SEQUENCE [LARGE SCALE GENOMIC DNA]</scope>
    <source>
        <strain evidence="2">GY_H</strain>
    </source>
</reference>
<dbReference type="Proteomes" id="UP000263993">
    <property type="component" value="Unassembled WGS sequence"/>
</dbReference>
<comment type="caution">
    <text evidence="1">The sequence shown here is derived from an EMBL/GenBank/DDBJ whole genome shotgun (WGS) entry which is preliminary data.</text>
</comment>
<evidence type="ECO:0000313" key="1">
    <source>
        <dbReference type="EMBL" id="RDV05443.1"/>
    </source>
</evidence>
<sequence>MFVATPAVAADVIDGRWGDDASCSAMFFSDNAPLTVSNYAVRWKGDSCRVGRMYKTGDTVHIQAWCWDMAGERSIPVSLRPHGGKLSVTWDRAHRAELRRCP</sequence>
<keyword evidence="2" id="KW-1185">Reference proteome</keyword>